<proteinExistence type="predicted"/>
<evidence type="ECO:0000259" key="6">
    <source>
        <dbReference type="PROSITE" id="PS51900"/>
    </source>
</evidence>
<dbReference type="InterPro" id="IPR002104">
    <property type="entry name" value="Integrase_catalytic"/>
</dbReference>
<dbReference type="InterPro" id="IPR046668">
    <property type="entry name" value="DUF6538"/>
</dbReference>
<dbReference type="Pfam" id="PF00589">
    <property type="entry name" value="Phage_integrase"/>
    <property type="match status" value="1"/>
</dbReference>
<dbReference type="SUPFAM" id="SSF56349">
    <property type="entry name" value="DNA breaking-rejoining enzymes"/>
    <property type="match status" value="1"/>
</dbReference>
<dbReference type="Pfam" id="PF20172">
    <property type="entry name" value="DUF6538"/>
    <property type="match status" value="1"/>
</dbReference>
<dbReference type="InterPro" id="IPR011010">
    <property type="entry name" value="DNA_brk_join_enz"/>
</dbReference>
<comment type="caution">
    <text evidence="7">The sequence shown here is derived from an EMBL/GenBank/DDBJ whole genome shotgun (WGS) entry which is preliminary data.</text>
</comment>
<evidence type="ECO:0000313" key="7">
    <source>
        <dbReference type="EMBL" id="GAM00005.1"/>
    </source>
</evidence>
<evidence type="ECO:0000256" key="1">
    <source>
        <dbReference type="ARBA" id="ARBA00022908"/>
    </source>
</evidence>
<dbReference type="RefSeq" id="WP_042484140.1">
    <property type="nucleotide sequence ID" value="NZ_BBPI01000018.1"/>
</dbReference>
<evidence type="ECO:0000256" key="3">
    <source>
        <dbReference type="ARBA" id="ARBA00023172"/>
    </source>
</evidence>
<dbReference type="InterPro" id="IPR044068">
    <property type="entry name" value="CB"/>
</dbReference>
<evidence type="ECO:0000256" key="4">
    <source>
        <dbReference type="PROSITE-ProRule" id="PRU01248"/>
    </source>
</evidence>
<sequence>MAIILRGSTYHLRKRVPLRFRSIEVREHVAVSLHTDSQKLAVRKADEIWTQLVEGWESALRGDNGGAQARYDAAKNIADHRGFSFVAAPALAAGPIEEIVKRALNVPENRDGSANQRIGNAVLGGVEEPAIRIEKALEVFWEHEADKERGKSADQIRKWRNPKIKAIKNLVAQIGNKEISAITRADMVKFRDWWRDRMLQENLVANSANKDSIHVGHVLRTANSRLGLGLDDHLNKILADLSFKDERGDERERPPFSDKWIREVILKDGALDGLNVEARCILLAMINTGARPSEIAGLLPEHIRLADKVPHISIEPVGRQLKNQQSKRIIPLTGISLKAFKECPKGFPSYRGKDTFSATINKFMRENGLMESDQHVLYSLRHAFEDRMIAAEFDDRMRRQLFGHKLDREKYGKGPTLELMHEKLKAIAI</sequence>
<keyword evidence="2 4" id="KW-0238">DNA-binding</keyword>
<dbReference type="eggNOG" id="COG4974">
    <property type="taxonomic scope" value="Bacteria"/>
</dbReference>
<gene>
    <name evidence="7" type="ORF">SP5_018_00350</name>
</gene>
<dbReference type="EMBL" id="BBPI01000018">
    <property type="protein sequence ID" value="GAM00005.1"/>
    <property type="molecule type" value="Genomic_DNA"/>
</dbReference>
<dbReference type="GO" id="GO:0003677">
    <property type="term" value="F:DNA binding"/>
    <property type="evidence" value="ECO:0007669"/>
    <property type="project" value="UniProtKB-UniRule"/>
</dbReference>
<feature type="domain" description="Core-binding (CB)" evidence="6">
    <location>
        <begin position="131"/>
        <end position="223"/>
    </location>
</feature>
<reference evidence="7 8" key="1">
    <citation type="submission" date="2014-11" db="EMBL/GenBank/DDBJ databases">
        <title>Whole genome shotgun sequence of Sphingomonas parapaucimobilis NBRC 15100.</title>
        <authorList>
            <person name="Katano-Makiyama Y."/>
            <person name="Hosoyama A."/>
            <person name="Hashimoto M."/>
            <person name="Hosoyama Y."/>
            <person name="Noguchi M."/>
            <person name="Numata M."/>
            <person name="Tsuchikane K."/>
            <person name="Hirakata S."/>
            <person name="Uohara A."/>
            <person name="Shimodaira J."/>
            <person name="Ohji S."/>
            <person name="Ichikawa N."/>
            <person name="Kimura A."/>
            <person name="Yamazoe A."/>
            <person name="Fujita N."/>
        </authorList>
    </citation>
    <scope>NUCLEOTIDE SEQUENCE [LARGE SCALE GENOMIC DNA]</scope>
    <source>
        <strain evidence="7 8">NBRC 15100</strain>
    </source>
</reference>
<keyword evidence="3" id="KW-0233">DNA recombination</keyword>
<dbReference type="Proteomes" id="UP000032305">
    <property type="component" value="Unassembled WGS sequence"/>
</dbReference>
<feature type="domain" description="Tyr recombinase" evidence="5">
    <location>
        <begin position="251"/>
        <end position="425"/>
    </location>
</feature>
<evidence type="ECO:0000313" key="8">
    <source>
        <dbReference type="Proteomes" id="UP000032305"/>
    </source>
</evidence>
<dbReference type="AlphaFoldDB" id="A0A0A1W3I9"/>
<dbReference type="Gene3D" id="1.10.443.10">
    <property type="entry name" value="Intergrase catalytic core"/>
    <property type="match status" value="1"/>
</dbReference>
<name>A0A0A1W3I9_9SPHN</name>
<dbReference type="GO" id="GO:0006310">
    <property type="term" value="P:DNA recombination"/>
    <property type="evidence" value="ECO:0007669"/>
    <property type="project" value="UniProtKB-KW"/>
</dbReference>
<organism evidence="7 8">
    <name type="scientific">Sphingomonas parapaucimobilis NBRC 15100</name>
    <dbReference type="NCBI Taxonomy" id="1219049"/>
    <lineage>
        <taxon>Bacteria</taxon>
        <taxon>Pseudomonadati</taxon>
        <taxon>Pseudomonadota</taxon>
        <taxon>Alphaproteobacteria</taxon>
        <taxon>Sphingomonadales</taxon>
        <taxon>Sphingomonadaceae</taxon>
        <taxon>Sphingomonas</taxon>
    </lineage>
</organism>
<keyword evidence="1" id="KW-0229">DNA integration</keyword>
<dbReference type="InterPro" id="IPR013762">
    <property type="entry name" value="Integrase-like_cat_sf"/>
</dbReference>
<protein>
    <submittedName>
        <fullName evidence="7">Putative integrase</fullName>
    </submittedName>
</protein>
<dbReference type="OrthoDB" id="7222937at2"/>
<dbReference type="GO" id="GO:0015074">
    <property type="term" value="P:DNA integration"/>
    <property type="evidence" value="ECO:0007669"/>
    <property type="project" value="UniProtKB-KW"/>
</dbReference>
<evidence type="ECO:0000259" key="5">
    <source>
        <dbReference type="PROSITE" id="PS51898"/>
    </source>
</evidence>
<accession>A0A0A1W3I9</accession>
<keyword evidence="8" id="KW-1185">Reference proteome</keyword>
<evidence type="ECO:0000256" key="2">
    <source>
        <dbReference type="ARBA" id="ARBA00023125"/>
    </source>
</evidence>
<dbReference type="PROSITE" id="PS51900">
    <property type="entry name" value="CB"/>
    <property type="match status" value="1"/>
</dbReference>
<dbReference type="PROSITE" id="PS51898">
    <property type="entry name" value="TYR_RECOMBINASE"/>
    <property type="match status" value="1"/>
</dbReference>